<dbReference type="InterPro" id="IPR043502">
    <property type="entry name" value="DNA/RNA_pol_sf"/>
</dbReference>
<name>A0A2N9FZ29_FAGSY</name>
<evidence type="ECO:0000313" key="3">
    <source>
        <dbReference type="EMBL" id="SPC92562.1"/>
    </source>
</evidence>
<feature type="region of interest" description="Disordered" evidence="1">
    <location>
        <begin position="220"/>
        <end position="268"/>
    </location>
</feature>
<reference evidence="3" key="1">
    <citation type="submission" date="2018-02" db="EMBL/GenBank/DDBJ databases">
        <authorList>
            <person name="Cohen D.B."/>
            <person name="Kent A.D."/>
        </authorList>
    </citation>
    <scope>NUCLEOTIDE SEQUENCE</scope>
</reference>
<dbReference type="PANTHER" id="PTHR33116:SF78">
    <property type="entry name" value="OS12G0587133 PROTEIN"/>
    <property type="match status" value="1"/>
</dbReference>
<sequence>MRSIGKVEPEEGGNIFIIDSKTFTLGFDGGRVDPYHIMERRGRFCGSMWLDLGGLRVIEISCLSDYGGRFLDVSEYHSGAHRGNIRIPKGRRGAGRSLFEFQVRKFFLYEIAIPEQSGGIPRGTAGEGKLMAGIREDCNGSRFQTRQSRKSWVNDSARFAPWPKTVTGSDGEKREFRQRVLMDSKAPRPTRLSHFIWKPISKTLRITLTAGSRKVVNLGYHGNDPESTSRVFSVEEDTSDLEQPRESSTMVSAGCKDGVSGGQLDGNGDDNPIRDSIEMLPQAMLPMELTIVEVDQPRAVWGADSSSFKSEGSSVEEDEVPFQLVTYPFDDACVTIELTTEVCMLEESWKSGSMQGSLFLDNVEQYMSSEYQSPLSCVPLDRLDPVDFSVFTKNYTGDTLSLEEVMSAWVEQKYKGFNKLVGMAMKGFENECISLLRRIDTERKRMRQMTGPRGPTEMENKAGGILLMWDKRILEKIDFLVGSFTVSCQWKCLEDGFTWIGSGVYGPNLEGVRSSFWDELNLIRNRWTSPWCLFGDFNVIRFPRERLGCQRFSQEMIDFSDFLDSNNLVDLPLDGGQYTWCSGSDQPSMSRIDRVLVSVDWEEYFPDVSQKLLPRPLSDHNPLLVEAGGMARGKSSFKFQNTWLKSEGFVEKVQGWWSGYSFNGSPNRVLARKMKALKEDLKAWNRNSTAREELKSEVDHLAHLEETSWRHNQIKSIEVEGSQFDDESEIRTQIVHFYKSLYQETEDWRPNVDGLSFATIGADANSRLERRFDKEEVVQVLKDLEGDKSPSPDGFTMAFFQHCWFESSLNATFLTLIPKKNDAINIKDYRPISLIVSVYKLLSKVLANRLKVMLDDLISESQNAFVGGRQMLDSVLIANECLDSRLKRSQLGVICKLDIEKAYDHVNWNCLIHLLGSMGFGSRWQGWIRACISMVQFSVLINGSPAGFFKSTRGLWQGDPLSPLLFLLVMEILSKMLMKVEDNGLIRGFQASRSDVDELCISHLLFADDTMVMCDADPEQLMYLRLVMTCFKATTGLRVNMAKSEIVPVGEVVNIRVLVDILCCRIGSLPMSYLGMPLGSAFKSTLIWNPIIEKMECRLAGWKRLYLSKGDCLTLLKSTFSSLPTFYLSLFTIPCSVAKRIEQIQRNFLWGGTVEASKHPLVKWDTVCSPIAKGGLGVRKLVTFNRALLGKWLWRFGVEGNRLWKRVLVARHGAACGAWSTNLIRGPHGCGVWKGIMLRWDDFSNHLRYKVGRGDRVRLWHDKWCGDMILKESFPALFACASNQAATISEVIIHENGRVDWNVSFAQNFNDWELDSVASFLGLLQAHIPSRGVDDGLRWDLKQNSIFDVHSFYIALRALPCVDFPWKSIWRNKAPRRADSNVE</sequence>
<dbReference type="PANTHER" id="PTHR33116">
    <property type="entry name" value="REVERSE TRANSCRIPTASE ZINC-BINDING DOMAIN-CONTAINING PROTEIN-RELATED-RELATED"/>
    <property type="match status" value="1"/>
</dbReference>
<feature type="domain" description="Reverse transcriptase" evidence="2">
    <location>
        <begin position="798"/>
        <end position="1078"/>
    </location>
</feature>
<dbReference type="InterPro" id="IPR036691">
    <property type="entry name" value="Endo/exonu/phosph_ase_sf"/>
</dbReference>
<accession>A0A2N9FZ29</accession>
<dbReference type="SUPFAM" id="SSF56219">
    <property type="entry name" value="DNase I-like"/>
    <property type="match status" value="1"/>
</dbReference>
<gene>
    <name evidence="3" type="ORF">FSB_LOCUS20444</name>
</gene>
<protein>
    <recommendedName>
        <fullName evidence="2">Reverse transcriptase domain-containing protein</fullName>
    </recommendedName>
</protein>
<dbReference type="Pfam" id="PF00078">
    <property type="entry name" value="RVT_1"/>
    <property type="match status" value="1"/>
</dbReference>
<dbReference type="InterPro" id="IPR000477">
    <property type="entry name" value="RT_dom"/>
</dbReference>
<proteinExistence type="predicted"/>
<dbReference type="Gene3D" id="3.60.10.10">
    <property type="entry name" value="Endonuclease/exonuclease/phosphatase"/>
    <property type="match status" value="1"/>
</dbReference>
<evidence type="ECO:0000259" key="2">
    <source>
        <dbReference type="PROSITE" id="PS50878"/>
    </source>
</evidence>
<dbReference type="CDD" id="cd01650">
    <property type="entry name" value="RT_nLTR_like"/>
    <property type="match status" value="1"/>
</dbReference>
<evidence type="ECO:0000256" key="1">
    <source>
        <dbReference type="SAM" id="MobiDB-lite"/>
    </source>
</evidence>
<dbReference type="PROSITE" id="PS50878">
    <property type="entry name" value="RT_POL"/>
    <property type="match status" value="1"/>
</dbReference>
<dbReference type="EMBL" id="OIVN01001318">
    <property type="protein sequence ID" value="SPC92562.1"/>
    <property type="molecule type" value="Genomic_DNA"/>
</dbReference>
<dbReference type="SUPFAM" id="SSF56672">
    <property type="entry name" value="DNA/RNA polymerases"/>
    <property type="match status" value="1"/>
</dbReference>
<organism evidence="3">
    <name type="scientific">Fagus sylvatica</name>
    <name type="common">Beechnut</name>
    <dbReference type="NCBI Taxonomy" id="28930"/>
    <lineage>
        <taxon>Eukaryota</taxon>
        <taxon>Viridiplantae</taxon>
        <taxon>Streptophyta</taxon>
        <taxon>Embryophyta</taxon>
        <taxon>Tracheophyta</taxon>
        <taxon>Spermatophyta</taxon>
        <taxon>Magnoliopsida</taxon>
        <taxon>eudicotyledons</taxon>
        <taxon>Gunneridae</taxon>
        <taxon>Pentapetalae</taxon>
        <taxon>rosids</taxon>
        <taxon>fabids</taxon>
        <taxon>Fagales</taxon>
        <taxon>Fagaceae</taxon>
        <taxon>Fagus</taxon>
    </lineage>
</organism>